<protein>
    <submittedName>
        <fullName evidence="2">Uncharacterized protein</fullName>
    </submittedName>
</protein>
<name>A9NSX4_PICSI</name>
<reference evidence="2" key="1">
    <citation type="journal article" date="2008" name="BMC Genomics">
        <title>A conifer genomics resource of 200,000 spruce (Picea spp.) ESTs and 6,464 high-quality, sequence-finished full-length cDNAs for Sitka spruce (Picea sitchensis).</title>
        <authorList>
            <person name="Ralph S.G."/>
            <person name="Chun H.J."/>
            <person name="Kolosova N."/>
            <person name="Cooper D."/>
            <person name="Oddy C."/>
            <person name="Ritland C.E."/>
            <person name="Kirkpatrick R."/>
            <person name="Moore R."/>
            <person name="Barber S."/>
            <person name="Holt R.A."/>
            <person name="Jones S.J."/>
            <person name="Marra M.A."/>
            <person name="Douglas C.J."/>
            <person name="Ritland K."/>
            <person name="Bohlmann J."/>
        </authorList>
    </citation>
    <scope>NUCLEOTIDE SEQUENCE</scope>
    <source>
        <tissue evidence="2">Bark</tissue>
    </source>
</reference>
<feature type="region of interest" description="Disordered" evidence="1">
    <location>
        <begin position="88"/>
        <end position="113"/>
    </location>
</feature>
<dbReference type="PANTHER" id="PTHR33526:SF4">
    <property type="entry name" value="OS07G0123800 PROTEIN"/>
    <property type="match status" value="1"/>
</dbReference>
<organism evidence="2">
    <name type="scientific">Picea sitchensis</name>
    <name type="common">Sitka spruce</name>
    <name type="synonym">Pinus sitchensis</name>
    <dbReference type="NCBI Taxonomy" id="3332"/>
    <lineage>
        <taxon>Eukaryota</taxon>
        <taxon>Viridiplantae</taxon>
        <taxon>Streptophyta</taxon>
        <taxon>Embryophyta</taxon>
        <taxon>Tracheophyta</taxon>
        <taxon>Spermatophyta</taxon>
        <taxon>Pinopsida</taxon>
        <taxon>Pinidae</taxon>
        <taxon>Conifers I</taxon>
        <taxon>Pinales</taxon>
        <taxon>Pinaceae</taxon>
        <taxon>Picea</taxon>
    </lineage>
</organism>
<evidence type="ECO:0000313" key="2">
    <source>
        <dbReference type="EMBL" id="ABK23735.1"/>
    </source>
</evidence>
<proteinExistence type="evidence at transcript level"/>
<dbReference type="EMBL" id="EF084416">
    <property type="protein sequence ID" value="ABK23735.1"/>
    <property type="molecule type" value="mRNA"/>
</dbReference>
<dbReference type="AlphaFoldDB" id="A9NSX4"/>
<dbReference type="PANTHER" id="PTHR33526">
    <property type="entry name" value="OS07G0123800 PROTEIN"/>
    <property type="match status" value="1"/>
</dbReference>
<accession>A9NSX4</accession>
<evidence type="ECO:0000256" key="1">
    <source>
        <dbReference type="SAM" id="MobiDB-lite"/>
    </source>
</evidence>
<sequence length="166" mass="18692">MDAKSRRRPLGAFYKCIRALSPIPYLIRARDYYVRGITQCAGMGSYVGIAGAPGATMALPQSFIFNSSSLRGHDDDYRELIRAASQRGRATTTKLSDHQPFPRSFSTSTDHRRRQQIVVGRIDEDSPCYFSGSFRKTVDEDLRFPRSRSCSSVANLNPHERKKIAV</sequence>